<name>A0A163DCK7_PHYB8</name>
<proteinExistence type="predicted"/>
<organism evidence="2 3">
    <name type="scientific">Phycomyces blakesleeanus (strain ATCC 8743b / DSM 1359 / FGSC 10004 / NBRC 33097 / NRRL 1555)</name>
    <dbReference type="NCBI Taxonomy" id="763407"/>
    <lineage>
        <taxon>Eukaryota</taxon>
        <taxon>Fungi</taxon>
        <taxon>Fungi incertae sedis</taxon>
        <taxon>Mucoromycota</taxon>
        <taxon>Mucoromycotina</taxon>
        <taxon>Mucoromycetes</taxon>
        <taxon>Mucorales</taxon>
        <taxon>Phycomycetaceae</taxon>
        <taxon>Phycomyces</taxon>
    </lineage>
</organism>
<reference evidence="3" key="1">
    <citation type="submission" date="2015-06" db="EMBL/GenBank/DDBJ databases">
        <title>Expansion of signal transduction pathways in fungi by whole-genome duplication.</title>
        <authorList>
            <consortium name="DOE Joint Genome Institute"/>
            <person name="Corrochano L.M."/>
            <person name="Kuo A."/>
            <person name="Marcet-Houben M."/>
            <person name="Polaino S."/>
            <person name="Salamov A."/>
            <person name="Villalobos J.M."/>
            <person name="Alvarez M.I."/>
            <person name="Avalos J."/>
            <person name="Benito E.P."/>
            <person name="Benoit I."/>
            <person name="Burger G."/>
            <person name="Camino L.P."/>
            <person name="Canovas D."/>
            <person name="Cerda-Olmedo E."/>
            <person name="Cheng J.-F."/>
            <person name="Dominguez A."/>
            <person name="Elias M."/>
            <person name="Eslava A.P."/>
            <person name="Glaser F."/>
            <person name="Grimwood J."/>
            <person name="Gutierrez G."/>
            <person name="Heitman J."/>
            <person name="Henrissat B."/>
            <person name="Iturriaga E.A."/>
            <person name="Lang B.F."/>
            <person name="Lavin J.L."/>
            <person name="Lee S."/>
            <person name="Li W."/>
            <person name="Lindquist E."/>
            <person name="Lopez-Garcia S."/>
            <person name="Luque E.M."/>
            <person name="Marcos A.T."/>
            <person name="Martin J."/>
            <person name="McCluskey K."/>
            <person name="Medina H.R."/>
            <person name="Miralles-Duran A."/>
            <person name="Miyazaki A."/>
            <person name="Munoz-Torres E."/>
            <person name="Oguiza J.A."/>
            <person name="Ohm R."/>
            <person name="Olmedo M."/>
            <person name="Orejas M."/>
            <person name="Ortiz-Castellanos L."/>
            <person name="Pisabarro A.G."/>
            <person name="Rodriguez-Romero J."/>
            <person name="Ruiz-Herrera J."/>
            <person name="Ruiz-Vazquez R."/>
            <person name="Sanz C."/>
            <person name="Schackwitz W."/>
            <person name="Schmutz J."/>
            <person name="Shahriari M."/>
            <person name="Shelest E."/>
            <person name="Silva-Franco F."/>
            <person name="Soanes D."/>
            <person name="Syed K."/>
            <person name="Tagua V.G."/>
            <person name="Talbot N.J."/>
            <person name="Thon M."/>
            <person name="De vries R.P."/>
            <person name="Wiebenga A."/>
            <person name="Yadav J.S."/>
            <person name="Braun E.L."/>
            <person name="Baker S."/>
            <person name="Garre V."/>
            <person name="Horwitz B."/>
            <person name="Torres-Martinez S."/>
            <person name="Idnurm A."/>
            <person name="Herrera-Estrella A."/>
            <person name="Gabaldon T."/>
            <person name="Grigoriev I.V."/>
        </authorList>
    </citation>
    <scope>NUCLEOTIDE SEQUENCE [LARGE SCALE GENOMIC DNA]</scope>
    <source>
        <strain evidence="3">NRRL 1555(-)</strain>
    </source>
</reference>
<dbReference type="InterPro" id="IPR011022">
    <property type="entry name" value="Arrestin_C-like"/>
</dbReference>
<dbReference type="AlphaFoldDB" id="A0A163DCK7"/>
<accession>A0A163DCK7</accession>
<dbReference type="STRING" id="763407.A0A163DCK7"/>
<dbReference type="InParanoid" id="A0A163DCK7"/>
<dbReference type="InterPro" id="IPR050357">
    <property type="entry name" value="Arrestin_domain-protein"/>
</dbReference>
<dbReference type="EMBL" id="KV440988">
    <property type="protein sequence ID" value="OAD70430.1"/>
    <property type="molecule type" value="Genomic_DNA"/>
</dbReference>
<dbReference type="OrthoDB" id="2333384at2759"/>
<dbReference type="RefSeq" id="XP_018288470.1">
    <property type="nucleotide sequence ID" value="XM_018436535.1"/>
</dbReference>
<dbReference type="PANTHER" id="PTHR11188:SF17">
    <property type="entry name" value="FI21816P1"/>
    <property type="match status" value="1"/>
</dbReference>
<evidence type="ECO:0000313" key="2">
    <source>
        <dbReference type="EMBL" id="OAD70430.1"/>
    </source>
</evidence>
<dbReference type="VEuPathDB" id="FungiDB:PHYBLDRAFT_171183"/>
<dbReference type="InterPro" id="IPR014752">
    <property type="entry name" value="Arrestin-like_C"/>
</dbReference>
<dbReference type="GO" id="GO:0005829">
    <property type="term" value="C:cytosol"/>
    <property type="evidence" value="ECO:0007669"/>
    <property type="project" value="TreeGrafter"/>
</dbReference>
<dbReference type="InterPro" id="IPR014756">
    <property type="entry name" value="Ig_E-set"/>
</dbReference>
<dbReference type="PANTHER" id="PTHR11188">
    <property type="entry name" value="ARRESTIN DOMAIN CONTAINING PROTEIN"/>
    <property type="match status" value="1"/>
</dbReference>
<dbReference type="SUPFAM" id="SSF81296">
    <property type="entry name" value="E set domains"/>
    <property type="match status" value="2"/>
</dbReference>
<dbReference type="GO" id="GO:0030674">
    <property type="term" value="F:protein-macromolecule adaptor activity"/>
    <property type="evidence" value="ECO:0007669"/>
    <property type="project" value="TreeGrafter"/>
</dbReference>
<gene>
    <name evidence="2" type="ORF">PHYBLDRAFT_171183</name>
</gene>
<dbReference type="GeneID" id="28997441"/>
<evidence type="ECO:0000313" key="3">
    <source>
        <dbReference type="Proteomes" id="UP000077315"/>
    </source>
</evidence>
<keyword evidence="3" id="KW-1185">Reference proteome</keyword>
<dbReference type="GO" id="GO:0070086">
    <property type="term" value="P:ubiquitin-dependent endocytosis"/>
    <property type="evidence" value="ECO:0007669"/>
    <property type="project" value="TreeGrafter"/>
</dbReference>
<dbReference type="InterPro" id="IPR011021">
    <property type="entry name" value="Arrestin-like_N"/>
</dbReference>
<evidence type="ECO:0000259" key="1">
    <source>
        <dbReference type="SMART" id="SM01017"/>
    </source>
</evidence>
<dbReference type="SMART" id="SM01017">
    <property type="entry name" value="Arrestin_C"/>
    <property type="match status" value="1"/>
</dbReference>
<dbReference type="Proteomes" id="UP000077315">
    <property type="component" value="Unassembled WGS sequence"/>
</dbReference>
<dbReference type="Gene3D" id="2.60.40.640">
    <property type="match status" value="2"/>
</dbReference>
<feature type="domain" description="Arrestin C-terminal-like" evidence="1">
    <location>
        <begin position="173"/>
        <end position="303"/>
    </location>
</feature>
<dbReference type="GO" id="GO:0005886">
    <property type="term" value="C:plasma membrane"/>
    <property type="evidence" value="ECO:0007669"/>
    <property type="project" value="TreeGrafter"/>
</dbReference>
<dbReference type="Pfam" id="PF00339">
    <property type="entry name" value="Arrestin_N"/>
    <property type="match status" value="1"/>
</dbReference>
<sequence length="363" mass="42043">MGLLEIKLENQTLVLRGNQEESPGCVLRGNLSLHLVEKTRLKSLWLRLLGQVKVEWDDDNIRRWSSKVHSIKSVKSQKTENTFLEHEWMFLAPSKHPHTFMPGVYTYQFELILPGTLAETLDLPSTTIHYKLKAMAERPGFTTNLVAKQKMGVVRHLPPSIHMHYPIRAVESWAGRLQIEVILPRRHYERGEGIDIELSVHILPEELRIRNLSCALKEYLTIFTSSKKKTKTRLTGFVRDDNFPADEYVTKLEHFCIPQHTQWDTNNALFHIRHKIQFIISLIDRYGHVAEMRTSLPIVIVPPVEEVNDLPTYEDSWRSEAVCPAAYTIPMDSECVEYNTCGIYNYDDVDSNLYRLPSYKSTA</sequence>
<protein>
    <recommendedName>
        <fullName evidence="1">Arrestin C-terminal-like domain-containing protein</fullName>
    </recommendedName>
</protein>
<dbReference type="Pfam" id="PF02752">
    <property type="entry name" value="Arrestin_C"/>
    <property type="match status" value="1"/>
</dbReference>
<dbReference type="GO" id="GO:0031625">
    <property type="term" value="F:ubiquitin protein ligase binding"/>
    <property type="evidence" value="ECO:0007669"/>
    <property type="project" value="TreeGrafter"/>
</dbReference>